<sequence>MIPSPAARRPLRTMAAALAITAMTSTGLATVTASAAADPQPAPETDTTASSTIGKQAAKKAARERGRPVRIDELLAEQSTTWAMPDQTLKTELHAGPVRLKHNGTWRDIDTTLIHDGGVLRPKVAKAAVEISAGGAGPFLRLRHGNGKAFGVRWAKTLPAPRIDGDTATFADVIPGGDLVVTALSTGFTHDVVLRKRPTGPLEIRMPLELTGMKLARTAAKGAKRGEGRLELTDEAGALIGELPTRRCGTPRLSSRPTPAGARWSPPRSSKSAASRCWYCARMPASWPTRPCTTRCASIRGPRWR</sequence>
<protein>
    <recommendedName>
        <fullName evidence="5">Secreted protein</fullName>
    </recommendedName>
</protein>
<evidence type="ECO:0000256" key="2">
    <source>
        <dbReference type="SAM" id="SignalP"/>
    </source>
</evidence>
<evidence type="ECO:0000256" key="1">
    <source>
        <dbReference type="SAM" id="MobiDB-lite"/>
    </source>
</evidence>
<comment type="caution">
    <text evidence="3">The sequence shown here is derived from an EMBL/GenBank/DDBJ whole genome shotgun (WGS) entry which is preliminary data.</text>
</comment>
<reference evidence="3" key="1">
    <citation type="submission" date="2021-01" db="EMBL/GenBank/DDBJ databases">
        <title>Whole genome shotgun sequence of Planobispora takensis NBRC 109077.</title>
        <authorList>
            <person name="Komaki H."/>
            <person name="Tamura T."/>
        </authorList>
    </citation>
    <scope>NUCLEOTIDE SEQUENCE</scope>
    <source>
        <strain evidence="3">NBRC 109077</strain>
    </source>
</reference>
<dbReference type="Proteomes" id="UP000634476">
    <property type="component" value="Unassembled WGS sequence"/>
</dbReference>
<evidence type="ECO:0000313" key="3">
    <source>
        <dbReference type="EMBL" id="GIH99346.1"/>
    </source>
</evidence>
<evidence type="ECO:0008006" key="5">
    <source>
        <dbReference type="Google" id="ProtNLM"/>
    </source>
</evidence>
<accession>A0A8J3WTX9</accession>
<feature type="compositionally biased region" description="Polar residues" evidence="1">
    <location>
        <begin position="45"/>
        <end position="54"/>
    </location>
</feature>
<keyword evidence="2" id="KW-0732">Signal</keyword>
<keyword evidence="4" id="KW-1185">Reference proteome</keyword>
<name>A0A8J3WTX9_9ACTN</name>
<feature type="region of interest" description="Disordered" evidence="1">
    <location>
        <begin position="246"/>
        <end position="271"/>
    </location>
</feature>
<dbReference type="EMBL" id="BOOK01000007">
    <property type="protein sequence ID" value="GIH99346.1"/>
    <property type="molecule type" value="Genomic_DNA"/>
</dbReference>
<feature type="signal peptide" evidence="2">
    <location>
        <begin position="1"/>
        <end position="29"/>
    </location>
</feature>
<organism evidence="3 4">
    <name type="scientific">Planobispora takensis</name>
    <dbReference type="NCBI Taxonomy" id="1367882"/>
    <lineage>
        <taxon>Bacteria</taxon>
        <taxon>Bacillati</taxon>
        <taxon>Actinomycetota</taxon>
        <taxon>Actinomycetes</taxon>
        <taxon>Streptosporangiales</taxon>
        <taxon>Streptosporangiaceae</taxon>
        <taxon>Planobispora</taxon>
    </lineage>
</organism>
<feature type="chain" id="PRO_5039718420" description="Secreted protein" evidence="2">
    <location>
        <begin position="30"/>
        <end position="305"/>
    </location>
</feature>
<dbReference type="AlphaFoldDB" id="A0A8J3WTX9"/>
<proteinExistence type="predicted"/>
<dbReference type="RefSeq" id="WP_275423561.1">
    <property type="nucleotide sequence ID" value="NZ_BOOK01000007.1"/>
</dbReference>
<gene>
    <name evidence="3" type="ORF">Pta02_13550</name>
</gene>
<evidence type="ECO:0000313" key="4">
    <source>
        <dbReference type="Proteomes" id="UP000634476"/>
    </source>
</evidence>
<feature type="compositionally biased region" description="Low complexity" evidence="1">
    <location>
        <begin position="262"/>
        <end position="271"/>
    </location>
</feature>
<feature type="region of interest" description="Disordered" evidence="1">
    <location>
        <begin position="34"/>
        <end position="69"/>
    </location>
</feature>